<keyword evidence="2" id="KW-1185">Reference proteome</keyword>
<dbReference type="InterPro" id="IPR026960">
    <property type="entry name" value="RVT-Znf"/>
</dbReference>
<dbReference type="PANTHER" id="PTHR33116:SF78">
    <property type="entry name" value="OS12G0587133 PROTEIN"/>
    <property type="match status" value="1"/>
</dbReference>
<dbReference type="RefSeq" id="XP_010263705.1">
    <property type="nucleotide sequence ID" value="XM_010265403.1"/>
</dbReference>
<name>A0A1U8A8M1_NELNU</name>
<evidence type="ECO:0000259" key="1">
    <source>
        <dbReference type="Pfam" id="PF13966"/>
    </source>
</evidence>
<evidence type="ECO:0000313" key="2">
    <source>
        <dbReference type="Proteomes" id="UP000189703"/>
    </source>
</evidence>
<dbReference type="AlphaFoldDB" id="A0A1U8A8M1"/>
<dbReference type="GeneID" id="104601898"/>
<accession>A0A1U8A8M1</accession>
<dbReference type="PANTHER" id="PTHR33116">
    <property type="entry name" value="REVERSE TRANSCRIPTASE ZINC-BINDING DOMAIN-CONTAINING PROTEIN-RELATED-RELATED"/>
    <property type="match status" value="1"/>
</dbReference>
<protein>
    <submittedName>
        <fullName evidence="3">Uncharacterized protein LOC104601898</fullName>
    </submittedName>
</protein>
<dbReference type="OMA" id="NIWMERY"/>
<reference evidence="3" key="1">
    <citation type="submission" date="2025-08" db="UniProtKB">
        <authorList>
            <consortium name="RefSeq"/>
        </authorList>
    </citation>
    <scope>IDENTIFICATION</scope>
</reference>
<gene>
    <name evidence="3" type="primary">LOC104601898</name>
</gene>
<dbReference type="Proteomes" id="UP000189703">
    <property type="component" value="Unplaced"/>
</dbReference>
<dbReference type="eggNOG" id="KOG1075">
    <property type="taxonomic scope" value="Eukaryota"/>
</dbReference>
<organism evidence="2 3">
    <name type="scientific">Nelumbo nucifera</name>
    <name type="common">Sacred lotus</name>
    <dbReference type="NCBI Taxonomy" id="4432"/>
    <lineage>
        <taxon>Eukaryota</taxon>
        <taxon>Viridiplantae</taxon>
        <taxon>Streptophyta</taxon>
        <taxon>Embryophyta</taxon>
        <taxon>Tracheophyta</taxon>
        <taxon>Spermatophyta</taxon>
        <taxon>Magnoliopsida</taxon>
        <taxon>Proteales</taxon>
        <taxon>Nelumbonaceae</taxon>
        <taxon>Nelumbo</taxon>
    </lineage>
</organism>
<dbReference type="KEGG" id="nnu:104601898"/>
<dbReference type="OrthoDB" id="1937542at2759"/>
<sequence>MKHFPELARRITVKAGNDQEASVAECYSISGGSVLWTPSFRRNLFDWEVDEAVNLLTSLQRQEMDFSMEDKWHWKWNPEGIFFVKSLAARLGRRGVPDFPVQQVWNPISLTKASFLVWTMAPNKCLSKENLVRRGIQILDQSCSLCGCSAESIDHLCLHCPFTAQLWNHLLKSLKVCWVMPRSVKELLCCWHIVGWSKKKKTLWEVIPSAVMWCIWTERNRRVFSNKFLSLEDLTQKLVGKLISWLSVAADFRNCNVSDVLFSLS</sequence>
<dbReference type="Pfam" id="PF13966">
    <property type="entry name" value="zf-RVT"/>
    <property type="match status" value="1"/>
</dbReference>
<feature type="domain" description="Reverse transcriptase zinc-binding" evidence="1">
    <location>
        <begin position="85"/>
        <end position="167"/>
    </location>
</feature>
<dbReference type="STRING" id="4432.A0A1U8A8M1"/>
<proteinExistence type="predicted"/>
<evidence type="ECO:0000313" key="3">
    <source>
        <dbReference type="RefSeq" id="XP_010263705.1"/>
    </source>
</evidence>
<dbReference type="InParanoid" id="A0A1U8A8M1"/>